<name>A0A3S1D9L7_9BACL</name>
<dbReference type="SUPFAM" id="SSF54506">
    <property type="entry name" value="Diaminopimelate epimerase-like"/>
    <property type="match status" value="2"/>
</dbReference>
<dbReference type="RefSeq" id="WP_127197495.1">
    <property type="nucleotide sequence ID" value="NZ_RZNX01000001.1"/>
</dbReference>
<dbReference type="InterPro" id="IPR058944">
    <property type="entry name" value="CntK-like"/>
</dbReference>
<evidence type="ECO:0000313" key="2">
    <source>
        <dbReference type="Proteomes" id="UP000272464"/>
    </source>
</evidence>
<protein>
    <submittedName>
        <fullName evidence="1">Diaminopimelate epimerase</fullName>
    </submittedName>
</protein>
<accession>A0A3S1D9L7</accession>
<comment type="caution">
    <text evidence="1">The sequence shown here is derived from an EMBL/GenBank/DDBJ whole genome shotgun (WGS) entry which is preliminary data.</text>
</comment>
<reference evidence="1 2" key="1">
    <citation type="submission" date="2018-12" db="EMBL/GenBank/DDBJ databases">
        <authorList>
            <person name="Sun L."/>
            <person name="Chen Z."/>
        </authorList>
    </citation>
    <scope>NUCLEOTIDE SEQUENCE [LARGE SCALE GENOMIC DNA]</scope>
    <source>
        <strain evidence="1 2">3-5-3</strain>
    </source>
</reference>
<gene>
    <name evidence="1" type="ORF">EJP77_01910</name>
</gene>
<keyword evidence="2" id="KW-1185">Reference proteome</keyword>
<sequence length="294" mass="31768">MKQEIDFVKVNPTQNMTILVISSHPMDESIPIASRLMSYDSVHAEQVGFIRKPSKQGADAKLHMAAGEFCGNACMAASTYLAIEKGVQPDTKLDILLESSGSDHLIACQVSKVNDQYACQVTMPLPNQIVQRSIQYEGEDLSIAIVKYDNFFHIVIEVELFSPACRKRAEGLARLLGITLGSNLIGVMLFEPKSNMMAPLIYLPDLDSMVWEKGCGSGTASVGAYLSWKKKSAVTVRIAQPGGTILVNAEYSQHKVTNLIVEGMVGIVAKGKAYIEMGGCEGSANSYPASATLV</sequence>
<dbReference type="OrthoDB" id="9813391at2"/>
<organism evidence="1 2">
    <name type="scientific">Paenibacillus zeisoli</name>
    <dbReference type="NCBI Taxonomy" id="2496267"/>
    <lineage>
        <taxon>Bacteria</taxon>
        <taxon>Bacillati</taxon>
        <taxon>Bacillota</taxon>
        <taxon>Bacilli</taxon>
        <taxon>Bacillales</taxon>
        <taxon>Paenibacillaceae</taxon>
        <taxon>Paenibacillus</taxon>
    </lineage>
</organism>
<dbReference type="Proteomes" id="UP000272464">
    <property type="component" value="Unassembled WGS sequence"/>
</dbReference>
<dbReference type="EMBL" id="RZNX01000001">
    <property type="protein sequence ID" value="RUT35797.1"/>
    <property type="molecule type" value="Genomic_DNA"/>
</dbReference>
<proteinExistence type="predicted"/>
<dbReference type="Gene3D" id="3.10.310.10">
    <property type="entry name" value="Diaminopimelate Epimerase, Chain A, domain 1"/>
    <property type="match status" value="2"/>
</dbReference>
<dbReference type="AlphaFoldDB" id="A0A3S1D9L7"/>
<dbReference type="Pfam" id="PF26317">
    <property type="entry name" value="CntK_N"/>
    <property type="match status" value="1"/>
</dbReference>
<evidence type="ECO:0000313" key="1">
    <source>
        <dbReference type="EMBL" id="RUT35797.1"/>
    </source>
</evidence>